<reference evidence="2" key="1">
    <citation type="journal article" date="2014" name="Genome Biol. Evol.">
        <title>Pangenome evidence for extensive interdomain horizontal transfer affecting lineage core and shell genes in uncultured planktonic thaumarchaeota and euryarchaeota.</title>
        <authorList>
            <person name="Deschamps P."/>
            <person name="Zivanovic Y."/>
            <person name="Moreira D."/>
            <person name="Rodriguez-Valera F."/>
            <person name="Lopez-Garcia P."/>
        </authorList>
    </citation>
    <scope>NUCLEOTIDE SEQUENCE</scope>
</reference>
<dbReference type="AlphaFoldDB" id="A0A075G2R9"/>
<protein>
    <submittedName>
        <fullName evidence="2">Uncharacterized protein</fullName>
    </submittedName>
</protein>
<accession>A0A075G2R9</accession>
<name>A0A075G2R9_9ARCH</name>
<keyword evidence="1" id="KW-0812">Transmembrane</keyword>
<sequence length="44" mass="4676">MPAISDCLSPGHNFCMERGVSSAVAAFVHQLALVRIVSFLIISS</sequence>
<dbReference type="EMBL" id="KF900469">
    <property type="protein sequence ID" value="AIE96122.1"/>
    <property type="molecule type" value="Genomic_DNA"/>
</dbReference>
<keyword evidence="1" id="KW-1133">Transmembrane helix</keyword>
<organism evidence="2">
    <name type="scientific">uncultured marine thaumarchaeote AD1000_72_F04</name>
    <dbReference type="NCBI Taxonomy" id="1455938"/>
    <lineage>
        <taxon>Archaea</taxon>
        <taxon>Nitrososphaerota</taxon>
        <taxon>environmental samples</taxon>
    </lineage>
</organism>
<keyword evidence="1" id="KW-0472">Membrane</keyword>
<proteinExistence type="predicted"/>
<evidence type="ECO:0000256" key="1">
    <source>
        <dbReference type="SAM" id="Phobius"/>
    </source>
</evidence>
<evidence type="ECO:0000313" key="2">
    <source>
        <dbReference type="EMBL" id="AIE96122.1"/>
    </source>
</evidence>
<feature type="transmembrane region" description="Helical" evidence="1">
    <location>
        <begin position="20"/>
        <end position="42"/>
    </location>
</feature>